<dbReference type="InterPro" id="IPR029044">
    <property type="entry name" value="Nucleotide-diphossugar_trans"/>
</dbReference>
<proteinExistence type="predicted"/>
<feature type="transmembrane region" description="Helical" evidence="7">
    <location>
        <begin position="38"/>
        <end position="59"/>
    </location>
</feature>
<evidence type="ECO:0000256" key="2">
    <source>
        <dbReference type="ARBA" id="ARBA00022676"/>
    </source>
</evidence>
<feature type="transmembrane region" description="Helical" evidence="7">
    <location>
        <begin position="443"/>
        <end position="461"/>
    </location>
</feature>
<reference evidence="8 9" key="1">
    <citation type="submission" date="2022-02" db="EMBL/GenBank/DDBJ databases">
        <title>Description of Brenneria tiliae sp. nov. isolated from symptomatic Tilia x moltkei and Tilia x europaea trees in the UK.</title>
        <authorList>
            <person name="Kile H."/>
        </authorList>
    </citation>
    <scope>NUCLEOTIDE SEQUENCE [LARGE SCALE GENOMIC DNA]</scope>
    <source>
        <strain evidence="8 9">MC1SB4.1</strain>
    </source>
</reference>
<evidence type="ECO:0000256" key="3">
    <source>
        <dbReference type="ARBA" id="ARBA00022679"/>
    </source>
</evidence>
<gene>
    <name evidence="8" type="ORF">MFP26_18950</name>
</gene>
<dbReference type="PANTHER" id="PTHR43867:SF4">
    <property type="entry name" value="BETA-(1-3)-GLUCOSYL TRANSFERASE"/>
    <property type="match status" value="1"/>
</dbReference>
<dbReference type="Gene3D" id="3.90.550.10">
    <property type="entry name" value="Spore Coat Polysaccharide Biosynthesis Protein SpsA, Chain A"/>
    <property type="match status" value="1"/>
</dbReference>
<dbReference type="SUPFAM" id="SSF53448">
    <property type="entry name" value="Nucleotide-diphospho-sugar transferases"/>
    <property type="match status" value="1"/>
</dbReference>
<name>A0ABT0N000_9GAMM</name>
<feature type="transmembrane region" description="Helical" evidence="7">
    <location>
        <begin position="555"/>
        <end position="573"/>
    </location>
</feature>
<feature type="transmembrane region" description="Helical" evidence="7">
    <location>
        <begin position="467"/>
        <end position="485"/>
    </location>
</feature>
<keyword evidence="5 7" id="KW-1133">Transmembrane helix</keyword>
<dbReference type="EMBL" id="JAKPBZ010000115">
    <property type="protein sequence ID" value="MCL2894754.1"/>
    <property type="molecule type" value="Genomic_DNA"/>
</dbReference>
<dbReference type="Proteomes" id="UP001203069">
    <property type="component" value="Unassembled WGS sequence"/>
</dbReference>
<keyword evidence="4 7" id="KW-0812">Transmembrane</keyword>
<evidence type="ECO:0000313" key="8">
    <source>
        <dbReference type="EMBL" id="MCL2894754.1"/>
    </source>
</evidence>
<dbReference type="EC" id="2.4.-.-" evidence="8"/>
<evidence type="ECO:0000256" key="6">
    <source>
        <dbReference type="ARBA" id="ARBA00023136"/>
    </source>
</evidence>
<dbReference type="GO" id="GO:0016757">
    <property type="term" value="F:glycosyltransferase activity"/>
    <property type="evidence" value="ECO:0007669"/>
    <property type="project" value="UniProtKB-KW"/>
</dbReference>
<accession>A0ABT0N000</accession>
<dbReference type="PANTHER" id="PTHR43867">
    <property type="entry name" value="CELLULOSE SYNTHASE CATALYTIC SUBUNIT A [UDP-FORMING]"/>
    <property type="match status" value="1"/>
</dbReference>
<dbReference type="Pfam" id="PF13641">
    <property type="entry name" value="Glyco_tranf_2_3"/>
    <property type="match status" value="1"/>
</dbReference>
<feature type="transmembrane region" description="Helical" evidence="7">
    <location>
        <begin position="579"/>
        <end position="602"/>
    </location>
</feature>
<protein>
    <submittedName>
        <fullName evidence="8">Glycosyltransferase</fullName>
        <ecNumber evidence="8">2.4.-.-</ecNumber>
    </submittedName>
</protein>
<evidence type="ECO:0000256" key="1">
    <source>
        <dbReference type="ARBA" id="ARBA00004141"/>
    </source>
</evidence>
<evidence type="ECO:0000256" key="5">
    <source>
        <dbReference type="ARBA" id="ARBA00022989"/>
    </source>
</evidence>
<keyword evidence="6 7" id="KW-0472">Membrane</keyword>
<comment type="caution">
    <text evidence="8">The sequence shown here is derived from an EMBL/GenBank/DDBJ whole genome shotgun (WGS) entry which is preliminary data.</text>
</comment>
<evidence type="ECO:0000256" key="4">
    <source>
        <dbReference type="ARBA" id="ARBA00022692"/>
    </source>
</evidence>
<evidence type="ECO:0000256" key="7">
    <source>
        <dbReference type="SAM" id="Phobius"/>
    </source>
</evidence>
<feature type="transmembrane region" description="Helical" evidence="7">
    <location>
        <begin position="65"/>
        <end position="82"/>
    </location>
</feature>
<feature type="transmembrane region" description="Helical" evidence="7">
    <location>
        <begin position="12"/>
        <end position="31"/>
    </location>
</feature>
<feature type="transmembrane region" description="Helical" evidence="7">
    <location>
        <begin position="94"/>
        <end position="112"/>
    </location>
</feature>
<organism evidence="8 9">
    <name type="scientific">Brenneria tiliae</name>
    <dbReference type="NCBI Taxonomy" id="2914984"/>
    <lineage>
        <taxon>Bacteria</taxon>
        <taxon>Pseudomonadati</taxon>
        <taxon>Pseudomonadota</taxon>
        <taxon>Gammaproteobacteria</taxon>
        <taxon>Enterobacterales</taxon>
        <taxon>Pectobacteriaceae</taxon>
        <taxon>Brenneria</taxon>
    </lineage>
</organism>
<keyword evidence="3 8" id="KW-0808">Transferase</keyword>
<sequence>MDDWSIDADAILYSGAFLTLIGEVVLLRFMVKKNRSAAFCNGAWVAAFLTAGAMTWLITGAWTEWLLLSGAAAAFALFAAAIMPRLTVFGAGLLAGRFYLPLCGMLLLHAGARENSWPAAPGFGYYLIQAALLIVAVIGTLFIALSSLAPFCLRYPKRDRAREKMAALSGKFTPKVSVHLPCYAEPPHLVMATLNAIANFNYQHFEVLVIDNNTKDPDLWRPVEAHCARLGPRFRFFHVDPLSGAKAGALNFALTQTADDAEIIAVIDADYLAKADFLQQLVPLFAAAETGFVQTSHDYRQWETSRVLSGAYYEYLPLHKLMLPALNEYDAAYTVGTMCLIRRAALQKAGGWAEWALTEDSELAVRINAQGYIGHVFADTWGKGLIPGTLEGIKKQQFRWTAGPVQQLKKHWRLYLGLSEDGRLSFPQKVLELRHSFDRLPTALSFFIAFPSLFLCGLSIWRQSVAAVPHSLIALILAGVIAACIDRCMQMKLMGAAGWRDYVYGLLVGEALKWTYIKGFFSPFFNREMAWHRTDKFSKAQNFIRAFTSAKTETCWALAYFAIAAVLLCFTPFQRFDYVALTALLFAAQGTGFLCTLLVALLMEAELAQPEKPPYAGD</sequence>
<evidence type="ECO:0000313" key="9">
    <source>
        <dbReference type="Proteomes" id="UP001203069"/>
    </source>
</evidence>
<keyword evidence="9" id="KW-1185">Reference proteome</keyword>
<keyword evidence="2 8" id="KW-0328">Glycosyltransferase</keyword>
<dbReference type="InterPro" id="IPR050321">
    <property type="entry name" value="Glycosyltr_2/OpgH_subfam"/>
</dbReference>
<comment type="subcellular location">
    <subcellularLocation>
        <location evidence="1">Membrane</location>
        <topology evidence="1">Multi-pass membrane protein</topology>
    </subcellularLocation>
</comment>
<dbReference type="RefSeq" id="WP_249246254.1">
    <property type="nucleotide sequence ID" value="NZ_JAKPBZ010000115.1"/>
</dbReference>
<feature type="transmembrane region" description="Helical" evidence="7">
    <location>
        <begin position="124"/>
        <end position="153"/>
    </location>
</feature>